<dbReference type="InterPro" id="IPR014001">
    <property type="entry name" value="Helicase_ATP-bd"/>
</dbReference>
<dbReference type="SMART" id="SM00490">
    <property type="entry name" value="HELICc"/>
    <property type="match status" value="1"/>
</dbReference>
<dbReference type="Gene3D" id="3.40.50.11180">
    <property type="match status" value="1"/>
</dbReference>
<keyword evidence="2 13" id="KW-0963">Cytoplasm</keyword>
<evidence type="ECO:0000256" key="5">
    <source>
        <dbReference type="ARBA" id="ARBA00022801"/>
    </source>
</evidence>
<keyword evidence="3 13" id="KW-0547">Nucleotide-binding</keyword>
<keyword evidence="6" id="KW-0347">Helicase</keyword>
<evidence type="ECO:0000256" key="6">
    <source>
        <dbReference type="ARBA" id="ARBA00022806"/>
    </source>
</evidence>
<dbReference type="GO" id="GO:0016787">
    <property type="term" value="F:hydrolase activity"/>
    <property type="evidence" value="ECO:0007669"/>
    <property type="project" value="UniProtKB-KW"/>
</dbReference>
<dbReference type="InterPro" id="IPR004576">
    <property type="entry name" value="Mfd"/>
</dbReference>
<comment type="subcellular location">
    <subcellularLocation>
        <location evidence="1 13">Cytoplasm</location>
    </subcellularLocation>
</comment>
<dbReference type="PROSITE" id="PS51192">
    <property type="entry name" value="HELICASE_ATP_BIND_1"/>
    <property type="match status" value="1"/>
</dbReference>
<feature type="domain" description="Helicase ATP-binding" evidence="14">
    <location>
        <begin position="627"/>
        <end position="788"/>
    </location>
</feature>
<dbReference type="Gene3D" id="3.90.1150.50">
    <property type="entry name" value="Transcription-repair-coupling factor, D7 domain"/>
    <property type="match status" value="1"/>
</dbReference>
<dbReference type="SMART" id="SM00982">
    <property type="entry name" value="TRCF"/>
    <property type="match status" value="1"/>
</dbReference>
<evidence type="ECO:0000256" key="8">
    <source>
        <dbReference type="ARBA" id="ARBA00023125"/>
    </source>
</evidence>
<evidence type="ECO:0000256" key="13">
    <source>
        <dbReference type="HAMAP-Rule" id="MF_00969"/>
    </source>
</evidence>
<dbReference type="InterPro" id="IPR047112">
    <property type="entry name" value="RecG/Mfd"/>
</dbReference>
<dbReference type="SUPFAM" id="SSF52540">
    <property type="entry name" value="P-loop containing nucleoside triphosphate hydrolases"/>
    <property type="match status" value="4"/>
</dbReference>
<comment type="similarity">
    <text evidence="10 13">In the N-terminal section; belongs to the UvrB family.</text>
</comment>
<dbReference type="GO" id="GO:0005737">
    <property type="term" value="C:cytoplasm"/>
    <property type="evidence" value="ECO:0007669"/>
    <property type="project" value="UniProtKB-SubCell"/>
</dbReference>
<evidence type="ECO:0000256" key="3">
    <source>
        <dbReference type="ARBA" id="ARBA00022741"/>
    </source>
</evidence>
<evidence type="ECO:0000256" key="4">
    <source>
        <dbReference type="ARBA" id="ARBA00022763"/>
    </source>
</evidence>
<comment type="function">
    <text evidence="13">Couples transcription and DNA repair by recognizing RNA polymerase (RNAP) stalled at DNA lesions. Mediates ATP-dependent release of RNAP and its truncated transcript from the DNA, and recruitment of nucleotide excision repair machinery to the damaged site.</text>
</comment>
<dbReference type="PANTHER" id="PTHR47964">
    <property type="entry name" value="ATP-DEPENDENT DNA HELICASE HOMOLOG RECG, CHLOROPLASTIC"/>
    <property type="match status" value="1"/>
</dbReference>
<dbReference type="InterPro" id="IPR027417">
    <property type="entry name" value="P-loop_NTPase"/>
</dbReference>
<dbReference type="GO" id="GO:0006355">
    <property type="term" value="P:regulation of DNA-templated transcription"/>
    <property type="evidence" value="ECO:0007669"/>
    <property type="project" value="UniProtKB-UniRule"/>
</dbReference>
<dbReference type="InterPro" id="IPR003711">
    <property type="entry name" value="CarD-like/TRCF_RID"/>
</dbReference>
<evidence type="ECO:0000259" key="14">
    <source>
        <dbReference type="PROSITE" id="PS51192"/>
    </source>
</evidence>
<evidence type="ECO:0000313" key="16">
    <source>
        <dbReference type="EMBL" id="VNP46880.1"/>
    </source>
</evidence>
<keyword evidence="4 13" id="KW-0227">DNA damage</keyword>
<comment type="similarity">
    <text evidence="11 13">In the C-terminal section; belongs to the helicase family. RecG subfamily.</text>
</comment>
<dbReference type="InterPro" id="IPR036101">
    <property type="entry name" value="CarD-like/TRCF_RID_sf"/>
</dbReference>
<dbReference type="Pfam" id="PF03461">
    <property type="entry name" value="TRCF"/>
    <property type="match status" value="1"/>
</dbReference>
<sequence length="1169" mass="134874">MVTLLDLFSENDQIKKWHQNLTDKKRQLILGLSTSTKALAIASSLEKEDRIVLLTSTYGEAEGLVSDLISILGEELVYPFLVDDAPMVEFLMSSQEKIISRVEALRFLTDSSKKGILVCNIVASRLILPSPNAFKDSIVKISVGEEYDQHAFIHQLKENGYRKVTQVQTQGEFSLRGDILDIFEISQLEPCRIEFFGDEIDGIRSFEVETQLSKENKTELTIFPASDMLLREKDYQRGQSALEKQISKTLSPILKSYLEEILSSFHQKQSHADSRKFLSLCYDKTWTVFDYIEKDTPIFFDDYQKLMNQYEVFERDLAQYFTEELQNSKAFSDMQYFSDIEQIYKKQSPVTFFSNLQKGLGNLKFDKIYQFNQYPMQEFFNQFSFLKEEIERYKKMDYTIILQSSNSMGSKTLEDMLEEYQIKLDSRDKTNICKESVNLIEGNLRHGFHFVDEKILLITEHEIFQKKLKRRFRRQHVSNAERLKDYNELEKGDYVVHHIHGIGQYLGIETIEIKGIHRDYVSVQYQNGDQISIPVEQIHLLSKYISSDGKAPKLNKLNDGHFKKAKQKVKNQVEDIADDLIKLYSERSQLKGFAFSADDDDQDAFDDAFPYVETDDQLRSIEEIKRDMQASQPMDRLLVGDVGFGKTEVAMRAAFKAVNDHKQVVILVPTTVLAQQHYTNFKERFQNFAVNVDVLSRFRSKKEQTATLEKLKNGQVDILIGTHRVLSKDVVFADLGLMIIDEEQRFGVKHKETLKELKKQVDVLTLTATPIPRTLHMSMLGIRDLSVIETPPTNRYPVQTYVLEKNDSVIRDAVLREMERGGQVYYLYNKVDTIVQKVSELQELIPEASIGYVHGRMSEVQLENTLLDFIEGQYDILVTTTIIETGVDIPNANTLFIENADHMGLSTLYQLRGRVGRSNRIAYAYLMYRPEKSISEVSEKRLEAIKGFTELGSGFKIAMRDLSIRGAGNLLGKSQSGFIDSVGFELYSQLLEEAIAKRNGNANANTRTKGNAELILQIDAYLPDTYISDQRHKIEIYKKIRQIDNRVNYEELQEELIDRFGEYPDVVAYLLEIGLVKSYLDKVFVQRVERKDNKITIQFEKVTQRLFLAQDYFKALSVTNLKAGIAENKGLMELVFDVQNKKDYEILEGLLIFGESLLEIKEFKEENSI</sequence>
<accession>A0A4J1UPV1</accession>
<name>A0A4J1UPV1_STREE</name>
<dbReference type="Gene3D" id="2.40.10.170">
    <property type="match status" value="1"/>
</dbReference>
<feature type="domain" description="Helicase C-terminal" evidence="15">
    <location>
        <begin position="809"/>
        <end position="963"/>
    </location>
</feature>
<dbReference type="SMART" id="SM00487">
    <property type="entry name" value="DEXDc"/>
    <property type="match status" value="1"/>
</dbReference>
<keyword evidence="7 13" id="KW-0067">ATP-binding</keyword>
<dbReference type="EMBL" id="CAATGK010000005">
    <property type="protein sequence ID" value="VNP46880.1"/>
    <property type="molecule type" value="Genomic_DNA"/>
</dbReference>
<evidence type="ECO:0000256" key="7">
    <source>
        <dbReference type="ARBA" id="ARBA00022840"/>
    </source>
</evidence>
<evidence type="ECO:0000256" key="11">
    <source>
        <dbReference type="ARBA" id="ARBA00061399"/>
    </source>
</evidence>
<dbReference type="InterPro" id="IPR037235">
    <property type="entry name" value="TRCF-like_C_D7"/>
</dbReference>
<evidence type="ECO:0000256" key="12">
    <source>
        <dbReference type="ARBA" id="ARBA00070128"/>
    </source>
</evidence>
<organism evidence="16">
    <name type="scientific">Streptococcus pneumoniae</name>
    <dbReference type="NCBI Taxonomy" id="1313"/>
    <lineage>
        <taxon>Bacteria</taxon>
        <taxon>Bacillati</taxon>
        <taxon>Bacillota</taxon>
        <taxon>Bacilli</taxon>
        <taxon>Lactobacillales</taxon>
        <taxon>Streptococcaceae</taxon>
        <taxon>Streptococcus</taxon>
    </lineage>
</organism>
<dbReference type="Gene3D" id="3.30.2060.10">
    <property type="entry name" value="Penicillin-binding protein 1b domain"/>
    <property type="match status" value="1"/>
</dbReference>
<evidence type="ECO:0000256" key="9">
    <source>
        <dbReference type="ARBA" id="ARBA00023204"/>
    </source>
</evidence>
<proteinExistence type="inferred from homology"/>
<evidence type="ECO:0000256" key="1">
    <source>
        <dbReference type="ARBA" id="ARBA00004496"/>
    </source>
</evidence>
<dbReference type="PANTHER" id="PTHR47964:SF1">
    <property type="entry name" value="ATP-DEPENDENT DNA HELICASE HOMOLOG RECG, CHLOROPLASTIC"/>
    <property type="match status" value="1"/>
</dbReference>
<dbReference type="CDD" id="cd17991">
    <property type="entry name" value="DEXHc_TRCF"/>
    <property type="match status" value="1"/>
</dbReference>
<dbReference type="Pfam" id="PF17757">
    <property type="entry name" value="UvrB_inter"/>
    <property type="match status" value="1"/>
</dbReference>
<dbReference type="InterPro" id="IPR005118">
    <property type="entry name" value="TRCF_C"/>
</dbReference>
<dbReference type="Pfam" id="PF00270">
    <property type="entry name" value="DEAD"/>
    <property type="match status" value="1"/>
</dbReference>
<dbReference type="SUPFAM" id="SSF141259">
    <property type="entry name" value="CarD-like"/>
    <property type="match status" value="1"/>
</dbReference>
<dbReference type="GO" id="GO:0000716">
    <property type="term" value="P:transcription-coupled nucleotide-excision repair, DNA damage recognition"/>
    <property type="evidence" value="ECO:0007669"/>
    <property type="project" value="UniProtKB-UniRule"/>
</dbReference>
<dbReference type="FunFam" id="3.40.50.300:FF:000546">
    <property type="entry name" value="Transcription-repair-coupling factor"/>
    <property type="match status" value="1"/>
</dbReference>
<dbReference type="Gene3D" id="3.40.50.300">
    <property type="entry name" value="P-loop containing nucleotide triphosphate hydrolases"/>
    <property type="match status" value="2"/>
</dbReference>
<dbReference type="Pfam" id="PF02559">
    <property type="entry name" value="CarD_TRCF_RID"/>
    <property type="match status" value="1"/>
</dbReference>
<dbReference type="InterPro" id="IPR041471">
    <property type="entry name" value="UvrB_inter"/>
</dbReference>
<dbReference type="GO" id="GO:0003684">
    <property type="term" value="F:damaged DNA binding"/>
    <property type="evidence" value="ECO:0007669"/>
    <property type="project" value="InterPro"/>
</dbReference>
<dbReference type="NCBIfam" id="TIGR00580">
    <property type="entry name" value="mfd"/>
    <property type="match status" value="1"/>
</dbReference>
<dbReference type="InterPro" id="IPR001650">
    <property type="entry name" value="Helicase_C-like"/>
</dbReference>
<keyword evidence="8 13" id="KW-0238">DNA-binding</keyword>
<keyword evidence="5 13" id="KW-0378">Hydrolase</keyword>
<dbReference type="EC" id="3.6.4.-" evidence="13"/>
<dbReference type="PROSITE" id="PS51194">
    <property type="entry name" value="HELICASE_CTER"/>
    <property type="match status" value="1"/>
</dbReference>
<dbReference type="InterPro" id="IPR011545">
    <property type="entry name" value="DEAD/DEAH_box_helicase_dom"/>
</dbReference>
<evidence type="ECO:0000256" key="10">
    <source>
        <dbReference type="ARBA" id="ARBA00061104"/>
    </source>
</evidence>
<dbReference type="SUPFAM" id="SSF143517">
    <property type="entry name" value="TRCF domain-like"/>
    <property type="match status" value="1"/>
</dbReference>
<evidence type="ECO:0000259" key="15">
    <source>
        <dbReference type="PROSITE" id="PS51194"/>
    </source>
</evidence>
<dbReference type="RefSeq" id="WP_000258118.1">
    <property type="nucleotide sequence ID" value="NZ_LR216025.1"/>
</dbReference>
<dbReference type="SMART" id="SM01058">
    <property type="entry name" value="CarD_TRCF"/>
    <property type="match status" value="1"/>
</dbReference>
<dbReference type="Pfam" id="PF00271">
    <property type="entry name" value="Helicase_C"/>
    <property type="match status" value="1"/>
</dbReference>
<dbReference type="AlphaFoldDB" id="A0A4J1UPV1"/>
<dbReference type="HAMAP" id="MF_00969">
    <property type="entry name" value="TRCF"/>
    <property type="match status" value="1"/>
</dbReference>
<dbReference type="GO" id="GO:0003678">
    <property type="term" value="F:DNA helicase activity"/>
    <property type="evidence" value="ECO:0007669"/>
    <property type="project" value="TreeGrafter"/>
</dbReference>
<dbReference type="GO" id="GO:0005524">
    <property type="term" value="F:ATP binding"/>
    <property type="evidence" value="ECO:0007669"/>
    <property type="project" value="UniProtKB-UniRule"/>
</dbReference>
<gene>
    <name evidence="16" type="primary">trcF</name>
    <name evidence="13" type="synonym">mfd</name>
    <name evidence="16" type="ORF">SAMEA2521855_00691</name>
</gene>
<evidence type="ECO:0000256" key="2">
    <source>
        <dbReference type="ARBA" id="ARBA00022490"/>
    </source>
</evidence>
<protein>
    <recommendedName>
        <fullName evidence="12 13">Transcription-repair-coupling factor</fullName>
        <shortName evidence="13">TRCF</shortName>
        <ecNumber evidence="13">3.6.4.-</ecNumber>
    </recommendedName>
</protein>
<keyword evidence="9 13" id="KW-0234">DNA repair</keyword>
<reference evidence="16" key="1">
    <citation type="submission" date="2019-04" db="EMBL/GenBank/DDBJ databases">
        <authorList>
            <consortium name="Pathogen Informatics"/>
        </authorList>
    </citation>
    <scope>NUCLEOTIDE SEQUENCE</scope>
    <source>
        <strain evidence="16">GPSC39</strain>
    </source>
</reference>